<name>A0A183SH23_SCHSO</name>
<evidence type="ECO:0000313" key="3">
    <source>
        <dbReference type="WBParaSite" id="SSLN_0000362401-mRNA-1"/>
    </source>
</evidence>
<dbReference type="AlphaFoldDB" id="A0A183SH23"/>
<organism evidence="3">
    <name type="scientific">Schistocephalus solidus</name>
    <name type="common">Tapeworm</name>
    <dbReference type="NCBI Taxonomy" id="70667"/>
    <lineage>
        <taxon>Eukaryota</taxon>
        <taxon>Metazoa</taxon>
        <taxon>Spiralia</taxon>
        <taxon>Lophotrochozoa</taxon>
        <taxon>Platyhelminthes</taxon>
        <taxon>Cestoda</taxon>
        <taxon>Eucestoda</taxon>
        <taxon>Diphyllobothriidea</taxon>
        <taxon>Diphyllobothriidae</taxon>
        <taxon>Schistocephalus</taxon>
    </lineage>
</organism>
<dbReference type="EMBL" id="UYSU01032561">
    <property type="protein sequence ID" value="VDL89906.1"/>
    <property type="molecule type" value="Genomic_DNA"/>
</dbReference>
<reference evidence="3" key="1">
    <citation type="submission" date="2016-06" db="UniProtKB">
        <authorList>
            <consortium name="WormBaseParasite"/>
        </authorList>
    </citation>
    <scope>IDENTIFICATION</scope>
</reference>
<evidence type="ECO:0000313" key="2">
    <source>
        <dbReference type="Proteomes" id="UP000275846"/>
    </source>
</evidence>
<dbReference type="Proteomes" id="UP000275846">
    <property type="component" value="Unassembled WGS sequence"/>
</dbReference>
<reference evidence="1 2" key="2">
    <citation type="submission" date="2018-11" db="EMBL/GenBank/DDBJ databases">
        <authorList>
            <consortium name="Pathogen Informatics"/>
        </authorList>
    </citation>
    <scope>NUCLEOTIDE SEQUENCE [LARGE SCALE GENOMIC DNA]</scope>
    <source>
        <strain evidence="1 2">NST_G2</strain>
    </source>
</reference>
<evidence type="ECO:0000313" key="1">
    <source>
        <dbReference type="EMBL" id="VDL89906.1"/>
    </source>
</evidence>
<keyword evidence="2" id="KW-1185">Reference proteome</keyword>
<protein>
    <submittedName>
        <fullName evidence="1 3">Uncharacterized protein</fullName>
    </submittedName>
</protein>
<accession>A0A183SH23</accession>
<gene>
    <name evidence="1" type="ORF">SSLN_LOCUS3521</name>
</gene>
<sequence length="100" mass="11267">MDCSASVFWETVNASTATASRRLPFEYTRCSDSHVGYCAKPRRTVTRLWQHKRLQHSPMQLSETNCPHQFLSHNLLAFQLDTAADAAASSWSLVPSGIRK</sequence>
<proteinExistence type="predicted"/>
<dbReference type="WBParaSite" id="SSLN_0000362401-mRNA-1">
    <property type="protein sequence ID" value="SSLN_0000362401-mRNA-1"/>
    <property type="gene ID" value="SSLN_0000362401"/>
</dbReference>